<protein>
    <submittedName>
        <fullName evidence="1">Uncharacterized protein</fullName>
    </submittedName>
</protein>
<gene>
    <name evidence="1" type="ORF">QX249_24445</name>
</gene>
<dbReference type="Proteomes" id="UP001253193">
    <property type="component" value="Unassembled WGS sequence"/>
</dbReference>
<organism evidence="1 2">
    <name type="scientific">Vibrio parahaemolyticus</name>
    <dbReference type="NCBI Taxonomy" id="670"/>
    <lineage>
        <taxon>Bacteria</taxon>
        <taxon>Pseudomonadati</taxon>
        <taxon>Pseudomonadota</taxon>
        <taxon>Gammaproteobacteria</taxon>
        <taxon>Vibrionales</taxon>
        <taxon>Vibrionaceae</taxon>
        <taxon>Vibrio</taxon>
    </lineage>
</organism>
<dbReference type="AlphaFoldDB" id="A0AAW8Q7X0"/>
<dbReference type="RefSeq" id="WP_311020849.1">
    <property type="nucleotide sequence ID" value="NZ_JAUHGG010000012.1"/>
</dbReference>
<proteinExistence type="predicted"/>
<accession>A0AAW8Q7X0</accession>
<evidence type="ECO:0000313" key="1">
    <source>
        <dbReference type="EMBL" id="MDS1823799.1"/>
    </source>
</evidence>
<sequence>MYKEFPERILSDLPEQVQVKISNQEDLDQNDCRVTKSYLEKTIIHPENACNSVGQAISLIKLYMTINAKIPQSTIEYMRMHVRDEEFLRDLEAYGNISPVVKVCMNTLPMRNGSSSLLSFCHINSDMGFRRWNLYAENYGKLIKSVKRWCDLEATHLRSNCDYVLYLDEYHIGDIKKGKVFLPNPSQDMYPFIIRFFDPPINLVMKFTIDDNNGCGIKSFSFECKVFGDPKHSSILVLPVNPEMKFNMVCKNIIDVSKKIIDITRFQESMSCDIEAELFFNECLVGSVDIDSGEPRLSDEGVEILRDYCGVAKQIEVKAEEKGKVPKMTLFQRLKFVVFG</sequence>
<dbReference type="EMBL" id="JAUHGG010000012">
    <property type="protein sequence ID" value="MDS1823799.1"/>
    <property type="molecule type" value="Genomic_DNA"/>
</dbReference>
<name>A0AAW8Q7X0_VIBPH</name>
<reference evidence="1" key="1">
    <citation type="submission" date="2023-06" db="EMBL/GenBank/DDBJ databases">
        <title>Genomic Diversity of Vibrio spp. and Metagenomic Analysis of Pathogens in Florida Gulf Coastal Waters Following Hurricane Ian.</title>
        <authorList>
            <person name="Brumfield K.D."/>
        </authorList>
    </citation>
    <scope>NUCLEOTIDE SEQUENCE</scope>
    <source>
        <strain evidence="1">WBS2B-138</strain>
    </source>
</reference>
<evidence type="ECO:0000313" key="2">
    <source>
        <dbReference type="Proteomes" id="UP001253193"/>
    </source>
</evidence>
<comment type="caution">
    <text evidence="1">The sequence shown here is derived from an EMBL/GenBank/DDBJ whole genome shotgun (WGS) entry which is preliminary data.</text>
</comment>